<keyword evidence="3" id="KW-1185">Reference proteome</keyword>
<dbReference type="Proteomes" id="UP000053611">
    <property type="component" value="Unassembled WGS sequence"/>
</dbReference>
<evidence type="ECO:0000313" key="3">
    <source>
        <dbReference type="Proteomes" id="UP000053611"/>
    </source>
</evidence>
<proteinExistence type="predicted"/>
<dbReference type="AlphaFoldDB" id="A0A0J1B610"/>
<feature type="region of interest" description="Disordered" evidence="1">
    <location>
        <begin position="33"/>
        <end position="106"/>
    </location>
</feature>
<accession>A0A0J1B610</accession>
<evidence type="ECO:0000313" key="2">
    <source>
        <dbReference type="EMBL" id="KLT43164.1"/>
    </source>
</evidence>
<dbReference type="RefSeq" id="XP_018279655.1">
    <property type="nucleotide sequence ID" value="XM_018427313.1"/>
</dbReference>
<protein>
    <submittedName>
        <fullName evidence="2">Uncharacterized protein</fullName>
    </submittedName>
</protein>
<organism evidence="2 3">
    <name type="scientific">Cutaneotrichosporon oleaginosum</name>
    <dbReference type="NCBI Taxonomy" id="879819"/>
    <lineage>
        <taxon>Eukaryota</taxon>
        <taxon>Fungi</taxon>
        <taxon>Dikarya</taxon>
        <taxon>Basidiomycota</taxon>
        <taxon>Agaricomycotina</taxon>
        <taxon>Tremellomycetes</taxon>
        <taxon>Trichosporonales</taxon>
        <taxon>Trichosporonaceae</taxon>
        <taxon>Cutaneotrichosporon</taxon>
    </lineage>
</organism>
<name>A0A0J1B610_9TREE</name>
<dbReference type="EMBL" id="KQ087197">
    <property type="protein sequence ID" value="KLT43164.1"/>
    <property type="molecule type" value="Genomic_DNA"/>
</dbReference>
<reference evidence="2 3" key="1">
    <citation type="submission" date="2015-03" db="EMBL/GenBank/DDBJ databases">
        <title>Genomics and transcriptomics of the oil-accumulating basidiomycete yeast T. oleaginosus allow insights into substrate utilization and the diverse evolutionary trajectories of mating systems in fungi.</title>
        <authorList>
            <consortium name="DOE Joint Genome Institute"/>
            <person name="Kourist R."/>
            <person name="Kracht O."/>
            <person name="Bracharz F."/>
            <person name="Lipzen A."/>
            <person name="Nolan M."/>
            <person name="Ohm R."/>
            <person name="Grigoriev I."/>
            <person name="Sun S."/>
            <person name="Heitman J."/>
            <person name="Bruck T."/>
            <person name="Nowrousian M."/>
        </authorList>
    </citation>
    <scope>NUCLEOTIDE SEQUENCE [LARGE SCALE GENOMIC DNA]</scope>
    <source>
        <strain evidence="2 3">IBC0246</strain>
    </source>
</reference>
<sequence>MREGEERREREERIGICVFRFLKQWAECVTGAPDGPFRSTPPLPRSAHATSAFPPRGLSHHAATPPHTHVYTYATAAPHGSTTAKGGRASRARPEGEAPTSHHTALAPRFRELTIVKCCSHLSPDHLAT</sequence>
<evidence type="ECO:0000256" key="1">
    <source>
        <dbReference type="SAM" id="MobiDB-lite"/>
    </source>
</evidence>
<gene>
    <name evidence="2" type="ORF">CC85DRAFT_63472</name>
</gene>
<dbReference type="GeneID" id="28987916"/>